<comment type="caution">
    <text evidence="1">The sequence shown here is derived from an EMBL/GenBank/DDBJ whole genome shotgun (WGS) entry which is preliminary data.</text>
</comment>
<evidence type="ECO:0000313" key="2">
    <source>
        <dbReference type="Proteomes" id="UP000276834"/>
    </source>
</evidence>
<accession>A0A3L8RXL4</accession>
<proteinExistence type="predicted"/>
<name>A0A3L8RXL4_CHLGU</name>
<keyword evidence="2" id="KW-1185">Reference proteome</keyword>
<dbReference type="Proteomes" id="UP000276834">
    <property type="component" value="Unassembled WGS sequence"/>
</dbReference>
<protein>
    <submittedName>
        <fullName evidence="1">Uncharacterized protein</fullName>
    </submittedName>
</protein>
<gene>
    <name evidence="1" type="ORF">DV515_00014612</name>
</gene>
<organism evidence="1 2">
    <name type="scientific">Chloebia gouldiae</name>
    <name type="common">Gouldian finch</name>
    <name type="synonym">Erythrura gouldiae</name>
    <dbReference type="NCBI Taxonomy" id="44316"/>
    <lineage>
        <taxon>Eukaryota</taxon>
        <taxon>Metazoa</taxon>
        <taxon>Chordata</taxon>
        <taxon>Craniata</taxon>
        <taxon>Vertebrata</taxon>
        <taxon>Euteleostomi</taxon>
        <taxon>Archelosauria</taxon>
        <taxon>Archosauria</taxon>
        <taxon>Dinosauria</taxon>
        <taxon>Saurischia</taxon>
        <taxon>Theropoda</taxon>
        <taxon>Coelurosauria</taxon>
        <taxon>Aves</taxon>
        <taxon>Neognathae</taxon>
        <taxon>Neoaves</taxon>
        <taxon>Telluraves</taxon>
        <taxon>Australaves</taxon>
        <taxon>Passeriformes</taxon>
        <taxon>Passeroidea</taxon>
        <taxon>Passeridae</taxon>
        <taxon>Chloebia</taxon>
    </lineage>
</organism>
<sequence>MGFIPDFLFFVEAGPRATRDIPKRGQGCSRQRQEAALARSHFPAVSTARYGARPDDCWTLGRILLDMEPSQGRIPGPGIQIFHNICSQQVKFLTEPGGRLSSRNVEIS</sequence>
<reference evidence="1 2" key="1">
    <citation type="journal article" date="2018" name="Proc. R. Soc. B">
        <title>A non-coding region near Follistatin controls head colour polymorphism in the Gouldian finch.</title>
        <authorList>
            <person name="Toomey M.B."/>
            <person name="Marques C.I."/>
            <person name="Andrade P."/>
            <person name="Araujo P.M."/>
            <person name="Sabatino S."/>
            <person name="Gazda M.A."/>
            <person name="Afonso S."/>
            <person name="Lopes R.J."/>
            <person name="Corbo J.C."/>
            <person name="Carneiro M."/>
        </authorList>
    </citation>
    <scope>NUCLEOTIDE SEQUENCE [LARGE SCALE GENOMIC DNA]</scope>
    <source>
        <strain evidence="1">Red01</strain>
        <tissue evidence="1">Muscle</tissue>
    </source>
</reference>
<evidence type="ECO:0000313" key="1">
    <source>
        <dbReference type="EMBL" id="RLV89965.1"/>
    </source>
</evidence>
<dbReference type="EMBL" id="QUSF01000134">
    <property type="protein sequence ID" value="RLV89965.1"/>
    <property type="molecule type" value="Genomic_DNA"/>
</dbReference>
<dbReference type="AlphaFoldDB" id="A0A3L8RXL4"/>